<reference evidence="1" key="1">
    <citation type="submission" date="2018-05" db="EMBL/GenBank/DDBJ databases">
        <authorList>
            <person name="Lanie J.A."/>
            <person name="Ng W.-L."/>
            <person name="Kazmierczak K.M."/>
            <person name="Andrzejewski T.M."/>
            <person name="Davidsen T.M."/>
            <person name="Wayne K.J."/>
            <person name="Tettelin H."/>
            <person name="Glass J.I."/>
            <person name="Rusch D."/>
            <person name="Podicherti R."/>
            <person name="Tsui H.-C.T."/>
            <person name="Winkler M.E."/>
        </authorList>
    </citation>
    <scope>NUCLEOTIDE SEQUENCE</scope>
</reference>
<accession>A0A381RAA6</accession>
<protein>
    <submittedName>
        <fullName evidence="1">Uncharacterized protein</fullName>
    </submittedName>
</protein>
<organism evidence="1">
    <name type="scientific">marine metagenome</name>
    <dbReference type="NCBI Taxonomy" id="408172"/>
    <lineage>
        <taxon>unclassified sequences</taxon>
        <taxon>metagenomes</taxon>
        <taxon>ecological metagenomes</taxon>
    </lineage>
</organism>
<sequence length="23" mass="2570">MNEDTVLDTESLSTMKNISCPKL</sequence>
<evidence type="ECO:0000313" key="1">
    <source>
        <dbReference type="EMBL" id="SUZ87769.1"/>
    </source>
</evidence>
<dbReference type="EMBL" id="UINC01001738">
    <property type="protein sequence ID" value="SUZ87769.1"/>
    <property type="molecule type" value="Genomic_DNA"/>
</dbReference>
<name>A0A381RAA6_9ZZZZ</name>
<proteinExistence type="predicted"/>
<gene>
    <name evidence="1" type="ORF">METZ01_LOCUS40623</name>
</gene>
<dbReference type="AlphaFoldDB" id="A0A381RAA6"/>